<dbReference type="InterPro" id="IPR029149">
    <property type="entry name" value="Creatin/AminoP/Spt16_N"/>
</dbReference>
<dbReference type="PANTHER" id="PTHR43226">
    <property type="entry name" value="XAA-PRO AMINOPEPTIDASE 3"/>
    <property type="match status" value="1"/>
</dbReference>
<dbReference type="Pfam" id="PF05195">
    <property type="entry name" value="AMP_N"/>
    <property type="match status" value="1"/>
</dbReference>
<dbReference type="SUPFAM" id="SSF53092">
    <property type="entry name" value="Creatinase/prolidase N-terminal domain"/>
    <property type="match status" value="1"/>
</dbReference>
<dbReference type="CDD" id="cd01087">
    <property type="entry name" value="Prolidase"/>
    <property type="match status" value="1"/>
</dbReference>
<keyword evidence="4" id="KW-0378">Hydrolase</keyword>
<dbReference type="Pfam" id="PF00557">
    <property type="entry name" value="Peptidase_M24"/>
    <property type="match status" value="1"/>
</dbReference>
<dbReference type="SUPFAM" id="SSF55920">
    <property type="entry name" value="Creatinase/aminopeptidase"/>
    <property type="match status" value="1"/>
</dbReference>
<protein>
    <submittedName>
        <fullName evidence="7">G13183 protein</fullName>
    </submittedName>
</protein>
<keyword evidence="5" id="KW-0464">Manganese</keyword>
<dbReference type="EMBL" id="CAXHTA020000021">
    <property type="protein sequence ID" value="CAL5229792.1"/>
    <property type="molecule type" value="Genomic_DNA"/>
</dbReference>
<evidence type="ECO:0000256" key="4">
    <source>
        <dbReference type="ARBA" id="ARBA00022801"/>
    </source>
</evidence>
<dbReference type="Gene3D" id="3.90.230.10">
    <property type="entry name" value="Creatinase/methionine aminopeptidase superfamily"/>
    <property type="match status" value="1"/>
</dbReference>
<dbReference type="SMART" id="SM01011">
    <property type="entry name" value="AMP_N"/>
    <property type="match status" value="1"/>
</dbReference>
<dbReference type="InterPro" id="IPR007865">
    <property type="entry name" value="Aminopep_P_N"/>
</dbReference>
<dbReference type="InterPro" id="IPR036005">
    <property type="entry name" value="Creatinase/aminopeptidase-like"/>
</dbReference>
<feature type="domain" description="Aminopeptidase P N-terminal" evidence="6">
    <location>
        <begin position="68"/>
        <end position="202"/>
    </location>
</feature>
<dbReference type="Proteomes" id="UP001497392">
    <property type="component" value="Unassembled WGS sequence"/>
</dbReference>
<evidence type="ECO:0000313" key="8">
    <source>
        <dbReference type="Proteomes" id="UP001497392"/>
    </source>
</evidence>
<comment type="similarity">
    <text evidence="2">Belongs to the peptidase M24B family.</text>
</comment>
<comment type="cofactor">
    <cofactor evidence="1">
        <name>Mn(2+)</name>
        <dbReference type="ChEBI" id="CHEBI:29035"/>
    </cofactor>
</comment>
<dbReference type="Gene3D" id="3.40.350.10">
    <property type="entry name" value="Creatinase/prolidase N-terminal domain"/>
    <property type="match status" value="1"/>
</dbReference>
<dbReference type="InterPro" id="IPR000994">
    <property type="entry name" value="Pept_M24"/>
</dbReference>
<evidence type="ECO:0000256" key="1">
    <source>
        <dbReference type="ARBA" id="ARBA00001936"/>
    </source>
</evidence>
<dbReference type="PANTHER" id="PTHR43226:SF4">
    <property type="entry name" value="XAA-PRO AMINOPEPTIDASE 3"/>
    <property type="match status" value="1"/>
</dbReference>
<evidence type="ECO:0000256" key="3">
    <source>
        <dbReference type="ARBA" id="ARBA00022723"/>
    </source>
</evidence>
<organism evidence="7 8">
    <name type="scientific">Coccomyxa viridis</name>
    <dbReference type="NCBI Taxonomy" id="1274662"/>
    <lineage>
        <taxon>Eukaryota</taxon>
        <taxon>Viridiplantae</taxon>
        <taxon>Chlorophyta</taxon>
        <taxon>core chlorophytes</taxon>
        <taxon>Trebouxiophyceae</taxon>
        <taxon>Trebouxiophyceae incertae sedis</taxon>
        <taxon>Coccomyxaceae</taxon>
        <taxon>Coccomyxa</taxon>
    </lineage>
</organism>
<dbReference type="InterPro" id="IPR052433">
    <property type="entry name" value="X-Pro_dipept-like"/>
</dbReference>
<evidence type="ECO:0000256" key="2">
    <source>
        <dbReference type="ARBA" id="ARBA00008766"/>
    </source>
</evidence>
<keyword evidence="3" id="KW-0479">Metal-binding</keyword>
<accession>A0ABP1GD58</accession>
<evidence type="ECO:0000313" key="7">
    <source>
        <dbReference type="EMBL" id="CAL5229792.1"/>
    </source>
</evidence>
<comment type="caution">
    <text evidence="7">The sequence shown here is derived from an EMBL/GenBank/DDBJ whole genome shotgun (WGS) entry which is preliminary data.</text>
</comment>
<proteinExistence type="inferred from homology"/>
<evidence type="ECO:0000256" key="5">
    <source>
        <dbReference type="ARBA" id="ARBA00023211"/>
    </source>
</evidence>
<gene>
    <name evidence="7" type="primary">g13183</name>
    <name evidence="7" type="ORF">VP750_LOCUS11698</name>
</gene>
<sequence>MLQGDLSQYRRIGDVTQHACRALTLASTAAAFGRFAQKLWRHNRVIAGQPIRETHPELLAEGEIWPGIQAAEFAARRKRLADALPPGGIAVIPAASRTFMTGAIPYAYRQDSDFLYLTGIDQQAVAVIEASSPMRESSFTLYLPDSDAQDATWNGSKMNAEAASDIFGADDVYPLSEMEQHLESVVSHASRVFYDQGSERMTHPCAPVKLHAAMHVALQQRRIEPLRSIIHPMRWRKSATELSLLRQSCALSADAIQKCMRSSHPGVSEHQLAARFEYECKARGASRMAYPSVVAGGKDSCTIHYLRNNKTVQAGELLLMDAGCELHGYCSDVSRTWPVSGTFDKYQRALYEVVLDAHRQCIEACRVGAKLRDVHHLSVRVLSEGLCQLGIFPGLDASSIAHNSYRMVYPHSVGHWLGMDTHDTCGITHDQPMQEGVVLTIEPGLYIPDEPEAFGPFAGIGMRIEDDVAVTLGGPEVLSAGVPVDAHEVERIVQGKD</sequence>
<reference evidence="7 8" key="1">
    <citation type="submission" date="2024-06" db="EMBL/GenBank/DDBJ databases">
        <authorList>
            <person name="Kraege A."/>
            <person name="Thomma B."/>
        </authorList>
    </citation>
    <scope>NUCLEOTIDE SEQUENCE [LARGE SCALE GENOMIC DNA]</scope>
</reference>
<name>A0ABP1GD58_9CHLO</name>
<keyword evidence="8" id="KW-1185">Reference proteome</keyword>
<evidence type="ECO:0000259" key="6">
    <source>
        <dbReference type="SMART" id="SM01011"/>
    </source>
</evidence>